<keyword evidence="1" id="KW-0472">Membrane</keyword>
<organism evidence="2 3">
    <name type="scientific">Puccinia sorghi</name>
    <dbReference type="NCBI Taxonomy" id="27349"/>
    <lineage>
        <taxon>Eukaryota</taxon>
        <taxon>Fungi</taxon>
        <taxon>Dikarya</taxon>
        <taxon>Basidiomycota</taxon>
        <taxon>Pucciniomycotina</taxon>
        <taxon>Pucciniomycetes</taxon>
        <taxon>Pucciniales</taxon>
        <taxon>Pucciniaceae</taxon>
        <taxon>Puccinia</taxon>
    </lineage>
</organism>
<keyword evidence="3" id="KW-1185">Reference proteome</keyword>
<gene>
    <name evidence="2" type="ORF">VP01_99g1</name>
</gene>
<dbReference type="VEuPathDB" id="FungiDB:VP01_99g1"/>
<dbReference type="Proteomes" id="UP000037035">
    <property type="component" value="Unassembled WGS sequence"/>
</dbReference>
<dbReference type="AlphaFoldDB" id="A0A0L6U5P3"/>
<feature type="transmembrane region" description="Helical" evidence="1">
    <location>
        <begin position="165"/>
        <end position="187"/>
    </location>
</feature>
<name>A0A0L6U5P3_9BASI</name>
<evidence type="ECO:0000313" key="2">
    <source>
        <dbReference type="EMBL" id="KNZ43662.1"/>
    </source>
</evidence>
<feature type="transmembrane region" description="Helical" evidence="1">
    <location>
        <begin position="361"/>
        <end position="386"/>
    </location>
</feature>
<dbReference type="EMBL" id="LAVV01015714">
    <property type="protein sequence ID" value="KNZ43662.1"/>
    <property type="molecule type" value="Genomic_DNA"/>
</dbReference>
<protein>
    <submittedName>
        <fullName evidence="2">Uncharacterized protein</fullName>
    </submittedName>
</protein>
<reference evidence="2 3" key="1">
    <citation type="submission" date="2015-08" db="EMBL/GenBank/DDBJ databases">
        <title>Next Generation Sequencing and Analysis of the Genome of Puccinia sorghi L Schw, the Causal Agent of Maize Common Rust.</title>
        <authorList>
            <person name="Rochi L."/>
            <person name="Burguener G."/>
            <person name="Darino M."/>
            <person name="Turjanski A."/>
            <person name="Kreff E."/>
            <person name="Dieguez M.J."/>
            <person name="Sacco F."/>
        </authorList>
    </citation>
    <scope>NUCLEOTIDE SEQUENCE [LARGE SCALE GENOMIC DNA]</scope>
    <source>
        <strain evidence="2 3">RO10H11247</strain>
    </source>
</reference>
<comment type="caution">
    <text evidence="2">The sequence shown here is derived from an EMBL/GenBank/DDBJ whole genome shotgun (WGS) entry which is preliminary data.</text>
</comment>
<keyword evidence="1" id="KW-0812">Transmembrane</keyword>
<feature type="transmembrane region" description="Helical" evidence="1">
    <location>
        <begin position="120"/>
        <end position="145"/>
    </location>
</feature>
<evidence type="ECO:0000313" key="3">
    <source>
        <dbReference type="Proteomes" id="UP000037035"/>
    </source>
</evidence>
<accession>A0A0L6U5P3</accession>
<evidence type="ECO:0000256" key="1">
    <source>
        <dbReference type="SAM" id="Phobius"/>
    </source>
</evidence>
<feature type="transmembrane region" description="Helical" evidence="1">
    <location>
        <begin position="241"/>
        <end position="259"/>
    </location>
</feature>
<proteinExistence type="predicted"/>
<keyword evidence="1" id="KW-1133">Transmembrane helix</keyword>
<sequence length="501" mass="57676">MMQQDSRARGVSWQSLHRAMAHQNDQLKLVSVSRKTKTIVSWGTLTHHLQILLNESEGQHISFSLHSSFSRHTTPSAHILIFIVSCIVCRVNSFSKLTPVSKNTHPNLLSSSCACPNIQLFRYICFLSSFPFLDWLGLMFGFYVLLSLPYPNLSFILIQFFSLHLHLFLFFLASSLDSLFFLLMVWCAQERKKDINLDLFLYTTTTEGKTKFLNKHCKLRSEDMKYQQTSPPHFTFRKSNLIWLINIPSFSFLFSLLFISDQNCGHLSFKICSWSFHLGLFLARANSTKWYIGSGFCLILFHEQRNYNDQARGKERRTYSDILLQFTQTFKFKKVKISCVITRLSLITLNNPNYPLSSSSFSFLFSFFLFFSLSLSLSVFCLSCLLKSFSNLKAQLTYYSSFRSDLQSCPTVTLFSSLPCYLLSPKIVSILVLVINQPNCFSNHKPPLDNSVEGPGKTSIVPRINHLKQERREKKRDLMMIASCGDLVVLVCFCSEVENLH</sequence>